<dbReference type="Proteomes" id="UP000184480">
    <property type="component" value="Unassembled WGS sequence"/>
</dbReference>
<organism evidence="2 3">
    <name type="scientific">Dysgonomonas macrotermitis</name>
    <dbReference type="NCBI Taxonomy" id="1346286"/>
    <lineage>
        <taxon>Bacteria</taxon>
        <taxon>Pseudomonadati</taxon>
        <taxon>Bacteroidota</taxon>
        <taxon>Bacteroidia</taxon>
        <taxon>Bacteroidales</taxon>
        <taxon>Dysgonomonadaceae</taxon>
        <taxon>Dysgonomonas</taxon>
    </lineage>
</organism>
<dbReference type="EMBL" id="FQUC01000013">
    <property type="protein sequence ID" value="SHF99169.1"/>
    <property type="molecule type" value="Genomic_DNA"/>
</dbReference>
<proteinExistence type="predicted"/>
<keyword evidence="1" id="KW-0472">Membrane</keyword>
<evidence type="ECO:0000256" key="1">
    <source>
        <dbReference type="SAM" id="Phobius"/>
    </source>
</evidence>
<evidence type="ECO:0000313" key="2">
    <source>
        <dbReference type="EMBL" id="SHF99169.1"/>
    </source>
</evidence>
<reference evidence="3" key="1">
    <citation type="submission" date="2016-11" db="EMBL/GenBank/DDBJ databases">
        <authorList>
            <person name="Varghese N."/>
            <person name="Submissions S."/>
        </authorList>
    </citation>
    <scope>NUCLEOTIDE SEQUENCE [LARGE SCALE GENOMIC DNA]</scope>
    <source>
        <strain evidence="3">DSM 27370</strain>
    </source>
</reference>
<gene>
    <name evidence="2" type="ORF">SAMN05444362_11366</name>
</gene>
<dbReference type="STRING" id="1346286.SAMN05444362_11366"/>
<keyword evidence="1" id="KW-0812">Transmembrane</keyword>
<keyword evidence="1" id="KW-1133">Transmembrane helix</keyword>
<dbReference type="AlphaFoldDB" id="A0A1M5G632"/>
<feature type="transmembrane region" description="Helical" evidence="1">
    <location>
        <begin position="7"/>
        <end position="28"/>
    </location>
</feature>
<keyword evidence="3" id="KW-1185">Reference proteome</keyword>
<sequence length="167" mass="19753">MKKGIKYSLFGVGGIVALYCAIKFFWIMGHFAGSYPYTEYYEFNTKRDDLIKLVEWYKRDNPDHALKGEYFVGSREGNFYHTYFYFPDIDYSVHCHIRLNGDDTPAYLGFDGVSKGTNFGGWKDINTSDLTKEENKMFKRKFEEEILSKVGPFKKDESFFKWFNENF</sequence>
<protein>
    <submittedName>
        <fullName evidence="2">Uncharacterized protein</fullName>
    </submittedName>
</protein>
<evidence type="ECO:0000313" key="3">
    <source>
        <dbReference type="Proteomes" id="UP000184480"/>
    </source>
</evidence>
<name>A0A1M5G632_9BACT</name>
<accession>A0A1M5G632</accession>
<dbReference type="RefSeq" id="WP_062181193.1">
    <property type="nucleotide sequence ID" value="NZ_BBXL01000012.1"/>
</dbReference>